<dbReference type="InterPro" id="IPR019734">
    <property type="entry name" value="TPR_rpt"/>
</dbReference>
<keyword evidence="1" id="KW-0677">Repeat</keyword>
<dbReference type="PROSITE" id="PS50293">
    <property type="entry name" value="TPR_REGION"/>
    <property type="match status" value="1"/>
</dbReference>
<proteinExistence type="predicted"/>
<dbReference type="PROSITE" id="PS50005">
    <property type="entry name" value="TPR"/>
    <property type="match status" value="7"/>
</dbReference>
<dbReference type="SUPFAM" id="SSF48452">
    <property type="entry name" value="TPR-like"/>
    <property type="match status" value="1"/>
</dbReference>
<dbReference type="Pfam" id="PF13365">
    <property type="entry name" value="Trypsin_2"/>
    <property type="match status" value="1"/>
</dbReference>
<feature type="repeat" description="TPR" evidence="3">
    <location>
        <begin position="247"/>
        <end position="280"/>
    </location>
</feature>
<feature type="repeat" description="TPR" evidence="3">
    <location>
        <begin position="383"/>
        <end position="416"/>
    </location>
</feature>
<evidence type="ECO:0000256" key="3">
    <source>
        <dbReference type="PROSITE-ProRule" id="PRU00339"/>
    </source>
</evidence>
<dbReference type="InterPro" id="IPR009003">
    <property type="entry name" value="Peptidase_S1_PA"/>
</dbReference>
<feature type="repeat" description="TPR" evidence="3">
    <location>
        <begin position="281"/>
        <end position="314"/>
    </location>
</feature>
<dbReference type="AlphaFoldDB" id="A0A2T1C975"/>
<organism evidence="4 5">
    <name type="scientific">Merismopedia glauca CCAP 1448/3</name>
    <dbReference type="NCBI Taxonomy" id="1296344"/>
    <lineage>
        <taxon>Bacteria</taxon>
        <taxon>Bacillati</taxon>
        <taxon>Cyanobacteriota</taxon>
        <taxon>Cyanophyceae</taxon>
        <taxon>Synechococcales</taxon>
        <taxon>Merismopediaceae</taxon>
        <taxon>Merismopedia</taxon>
    </lineage>
</organism>
<dbReference type="OrthoDB" id="9815040at2"/>
<evidence type="ECO:0000256" key="1">
    <source>
        <dbReference type="ARBA" id="ARBA00022737"/>
    </source>
</evidence>
<dbReference type="Pfam" id="PF13432">
    <property type="entry name" value="TPR_16"/>
    <property type="match status" value="2"/>
</dbReference>
<keyword evidence="5" id="KW-1185">Reference proteome</keyword>
<dbReference type="Gene3D" id="1.25.40.10">
    <property type="entry name" value="Tetratricopeptide repeat domain"/>
    <property type="match status" value="3"/>
</dbReference>
<dbReference type="InterPro" id="IPR050498">
    <property type="entry name" value="Ycf3"/>
</dbReference>
<dbReference type="Gene3D" id="2.40.10.10">
    <property type="entry name" value="Trypsin-like serine proteases"/>
    <property type="match status" value="2"/>
</dbReference>
<dbReference type="InterPro" id="IPR043504">
    <property type="entry name" value="Peptidase_S1_PA_chymotrypsin"/>
</dbReference>
<dbReference type="Pfam" id="PF00515">
    <property type="entry name" value="TPR_1"/>
    <property type="match status" value="1"/>
</dbReference>
<evidence type="ECO:0000313" key="4">
    <source>
        <dbReference type="EMBL" id="PSB04825.1"/>
    </source>
</evidence>
<dbReference type="RefSeq" id="WP_106287060.1">
    <property type="nucleotide sequence ID" value="NZ_CAWNTC010000151.1"/>
</dbReference>
<dbReference type="GO" id="GO:0009279">
    <property type="term" value="C:cell outer membrane"/>
    <property type="evidence" value="ECO:0007669"/>
    <property type="project" value="TreeGrafter"/>
</dbReference>
<evidence type="ECO:0000256" key="2">
    <source>
        <dbReference type="ARBA" id="ARBA00022803"/>
    </source>
</evidence>
<feature type="repeat" description="TPR" evidence="3">
    <location>
        <begin position="451"/>
        <end position="484"/>
    </location>
</feature>
<dbReference type="SUPFAM" id="SSF50494">
    <property type="entry name" value="Trypsin-like serine proteases"/>
    <property type="match status" value="1"/>
</dbReference>
<feature type="repeat" description="TPR" evidence="3">
    <location>
        <begin position="349"/>
        <end position="382"/>
    </location>
</feature>
<dbReference type="GO" id="GO:0046813">
    <property type="term" value="P:receptor-mediated virion attachment to host cell"/>
    <property type="evidence" value="ECO:0007669"/>
    <property type="project" value="TreeGrafter"/>
</dbReference>
<keyword evidence="2 3" id="KW-0802">TPR repeat</keyword>
<dbReference type="PANTHER" id="PTHR44858">
    <property type="entry name" value="TETRATRICOPEPTIDE REPEAT PROTEIN 6"/>
    <property type="match status" value="1"/>
</dbReference>
<dbReference type="Proteomes" id="UP000238762">
    <property type="component" value="Unassembled WGS sequence"/>
</dbReference>
<dbReference type="EMBL" id="PVWJ01000007">
    <property type="protein sequence ID" value="PSB04825.1"/>
    <property type="molecule type" value="Genomic_DNA"/>
</dbReference>
<protein>
    <submittedName>
        <fullName evidence="4">Uncharacterized protein</fullName>
    </submittedName>
</protein>
<dbReference type="SMART" id="SM00028">
    <property type="entry name" value="TPR"/>
    <property type="match status" value="8"/>
</dbReference>
<name>A0A2T1C975_9CYAN</name>
<gene>
    <name evidence="4" type="ORF">C7B64_02375</name>
</gene>
<dbReference type="PANTHER" id="PTHR44858:SF1">
    <property type="entry name" value="UDP-N-ACETYLGLUCOSAMINE--PEPTIDE N-ACETYLGLUCOSAMINYLTRANSFERASE SPINDLY-RELATED"/>
    <property type="match status" value="1"/>
</dbReference>
<reference evidence="4 5" key="2">
    <citation type="submission" date="2018-03" db="EMBL/GenBank/DDBJ databases">
        <title>The ancient ancestry and fast evolution of plastids.</title>
        <authorList>
            <person name="Moore K.R."/>
            <person name="Magnabosco C."/>
            <person name="Momper L."/>
            <person name="Gold D.A."/>
            <person name="Bosak T."/>
            <person name="Fournier G.P."/>
        </authorList>
    </citation>
    <scope>NUCLEOTIDE SEQUENCE [LARGE SCALE GENOMIC DNA]</scope>
    <source>
        <strain evidence="4 5">CCAP 1448/3</strain>
    </source>
</reference>
<comment type="caution">
    <text evidence="4">The sequence shown here is derived from an EMBL/GenBank/DDBJ whole genome shotgun (WGS) entry which is preliminary data.</text>
</comment>
<reference evidence="4 5" key="1">
    <citation type="submission" date="2018-02" db="EMBL/GenBank/DDBJ databases">
        <authorList>
            <person name="Cohen D.B."/>
            <person name="Kent A.D."/>
        </authorList>
    </citation>
    <scope>NUCLEOTIDE SEQUENCE [LARGE SCALE GENOMIC DNA]</scope>
    <source>
        <strain evidence="4 5">CCAP 1448/3</strain>
    </source>
</reference>
<sequence length="556" mass="60450">MNFKYILPASFVGLSIALVQPQSGLALTSAEVSKIAESITVRIELANGKTQGSGVIIKRVGDTYTVITALHVVSREGSYQLFTPDGSSYPLESSQIQKIGTDLDLAIVKFTSNKTYNVAKMGDSGQAATGTEVYVAGFPIATSAVNVSLYRFTKGEITANATQPLADGYGLVYSNATLNGMSGGPVVNDKGELVGIHGKAETTANQDKQIIRTGFNLGIPINRYTRESSTTIASLPPRTTTNSAPTADDYFLQGKSKYEKGEFQAAFRDLNQAIKINPEYAEAYASRAQMRYDQGDFQGAVADFDRSIDLNPKNSLAYNGRGLTKFLLEDTQGAIADYNQAISLDPKSVFPFNNRANAKAKLGDTKGAIEDYNRAIELDSSQGLPYANRGSLRLKLGDKKGATADFNQAIRIEPKSGNIYGVRGIALYQSGDKRGALADLDKATQLNPNLGFAYGGKGIVRLQLADYQGSIRDFETAIRLMPDVAYWYAIRGIAYFQIDNTPKAVSDWDKAAAIAKKQGNATIYKQVQDMKKITELTPEQQKLLRPLLQQYLEKLQ</sequence>
<feature type="repeat" description="TPR" evidence="3">
    <location>
        <begin position="315"/>
        <end position="348"/>
    </location>
</feature>
<evidence type="ECO:0000313" key="5">
    <source>
        <dbReference type="Proteomes" id="UP000238762"/>
    </source>
</evidence>
<accession>A0A2T1C975</accession>
<dbReference type="Pfam" id="PF13181">
    <property type="entry name" value="TPR_8"/>
    <property type="match status" value="2"/>
</dbReference>
<dbReference type="InterPro" id="IPR011990">
    <property type="entry name" value="TPR-like_helical_dom_sf"/>
</dbReference>
<feature type="repeat" description="TPR" evidence="3">
    <location>
        <begin position="417"/>
        <end position="450"/>
    </location>
</feature>